<dbReference type="EMBL" id="SRSF01000003">
    <property type="protein sequence ID" value="THH40043.1"/>
    <property type="molecule type" value="Genomic_DNA"/>
</dbReference>
<evidence type="ECO:0000313" key="1">
    <source>
        <dbReference type="EMBL" id="THH40043.1"/>
    </source>
</evidence>
<gene>
    <name evidence="1" type="ORF">E4021_10600</name>
</gene>
<organism evidence="1 2">
    <name type="scientific">Neolewinella litorea</name>
    <dbReference type="NCBI Taxonomy" id="2562452"/>
    <lineage>
        <taxon>Bacteria</taxon>
        <taxon>Pseudomonadati</taxon>
        <taxon>Bacteroidota</taxon>
        <taxon>Saprospiria</taxon>
        <taxon>Saprospirales</taxon>
        <taxon>Lewinellaceae</taxon>
        <taxon>Neolewinella</taxon>
    </lineage>
</organism>
<name>A0A4V3XLA1_9BACT</name>
<accession>A0A4V3XLA1</accession>
<keyword evidence="2" id="KW-1185">Reference proteome</keyword>
<comment type="caution">
    <text evidence="1">The sequence shown here is derived from an EMBL/GenBank/DDBJ whole genome shotgun (WGS) entry which is preliminary data.</text>
</comment>
<protein>
    <submittedName>
        <fullName evidence="1">Uncharacterized protein</fullName>
    </submittedName>
</protein>
<reference evidence="1 2" key="1">
    <citation type="submission" date="2019-04" db="EMBL/GenBank/DDBJ databases">
        <title>Lewinella litorea sp. nov., isolated from a marine sand.</title>
        <authorList>
            <person name="Yoon J.-H."/>
        </authorList>
    </citation>
    <scope>NUCLEOTIDE SEQUENCE [LARGE SCALE GENOMIC DNA]</scope>
    <source>
        <strain evidence="1 2">HSMS-39</strain>
    </source>
</reference>
<dbReference type="RefSeq" id="WP_136459171.1">
    <property type="nucleotide sequence ID" value="NZ_SRSF01000003.1"/>
</dbReference>
<sequence length="255" mass="28304">MDNQTLEDYGLSASEYYEALRQVVDPRFQDAPYRELDSAVDPAIKRMSAEERDEFFGALASIATPFIGKAIGWGVNKIGSALRGRRTRRRSRARRVTGNRSRISHLLKLLNDPRLKRLLAGNLLNRVSPRGPIGRRMIRHVRRQGGRREFTEVTLPEFLNVLKLLGGGAIGGAMGGGGSSGGLSSSVANEYGESGESSLESSLQKLYGQEVIVEEVVDDEFGDEAFDDFESFGDDGFEGSDEWDDEFAYSEDEYY</sequence>
<dbReference type="AlphaFoldDB" id="A0A4V3XLA1"/>
<evidence type="ECO:0000313" key="2">
    <source>
        <dbReference type="Proteomes" id="UP000308528"/>
    </source>
</evidence>
<dbReference type="OrthoDB" id="9850367at2"/>
<dbReference type="Proteomes" id="UP000308528">
    <property type="component" value="Unassembled WGS sequence"/>
</dbReference>
<proteinExistence type="predicted"/>